<comment type="similarity">
    <text evidence="1">Belongs to the V-ATPase D subunit family.</text>
</comment>
<dbReference type="AlphaFoldDB" id="A0A5B9DAJ3"/>
<keyword evidence="5" id="KW-1185">Reference proteome</keyword>
<gene>
    <name evidence="4" type="ORF">DSAG12_01694</name>
</gene>
<dbReference type="GeneID" id="41329687"/>
<dbReference type="NCBIfam" id="TIGR00309">
    <property type="entry name" value="V_ATPase_subD"/>
    <property type="match status" value="1"/>
</dbReference>
<dbReference type="KEGG" id="psyt:DSAG12_01694"/>
<keyword evidence="2" id="KW-0813">Transport</keyword>
<evidence type="ECO:0000313" key="4">
    <source>
        <dbReference type="EMBL" id="QEE15867.1"/>
    </source>
</evidence>
<protein>
    <submittedName>
        <fullName evidence="4">V-type ATP synthase subunit D</fullName>
    </submittedName>
</protein>
<dbReference type="EMBL" id="CP042905">
    <property type="protein sequence ID" value="QEE15867.1"/>
    <property type="molecule type" value="Genomic_DNA"/>
</dbReference>
<dbReference type="Gene3D" id="1.10.287.3240">
    <property type="match status" value="1"/>
</dbReference>
<sequence length="212" mass="25293">MSFKNLKNTKPELDSLKKKKQFSLRGENLLDLKRMQILKLLREYSKDYFNLRLEMREHFLENIKLLKKAYETIGIRKINRIANLTKTTLEPEIEITYIHSMGIDVPKIELILPKKKFPTYSYSSTTLYIDILIKKLREILKIIMKLAESDYLLYHVAEENKKVTRRIDALDEIIIPRLSASILTITEILNDEEREEFIRMKNIKEFLDIEKD</sequence>
<dbReference type="OrthoDB" id="117390at2157"/>
<dbReference type="RefSeq" id="WP_147662764.1">
    <property type="nucleotide sequence ID" value="NZ_CP042905.2"/>
</dbReference>
<dbReference type="PANTHER" id="PTHR11671">
    <property type="entry name" value="V-TYPE ATP SYNTHASE SUBUNIT D"/>
    <property type="match status" value="1"/>
</dbReference>
<dbReference type="Pfam" id="PF01813">
    <property type="entry name" value="ATP-synt_D"/>
    <property type="match status" value="1"/>
</dbReference>
<dbReference type="Proteomes" id="UP000321408">
    <property type="component" value="Chromosome"/>
</dbReference>
<evidence type="ECO:0000313" key="5">
    <source>
        <dbReference type="Proteomes" id="UP000321408"/>
    </source>
</evidence>
<dbReference type="GO" id="GO:0046961">
    <property type="term" value="F:proton-transporting ATPase activity, rotational mechanism"/>
    <property type="evidence" value="ECO:0007669"/>
    <property type="project" value="InterPro"/>
</dbReference>
<evidence type="ECO:0000256" key="1">
    <source>
        <dbReference type="ARBA" id="ARBA00005850"/>
    </source>
</evidence>
<evidence type="ECO:0000256" key="2">
    <source>
        <dbReference type="ARBA" id="ARBA00022448"/>
    </source>
</evidence>
<proteinExistence type="inferred from homology"/>
<accession>A0A5B9DAJ3</accession>
<evidence type="ECO:0000256" key="3">
    <source>
        <dbReference type="ARBA" id="ARBA00023065"/>
    </source>
</evidence>
<keyword evidence="3" id="KW-0406">Ion transport</keyword>
<organism evidence="4 5">
    <name type="scientific">Promethearchaeum syntrophicum</name>
    <dbReference type="NCBI Taxonomy" id="2594042"/>
    <lineage>
        <taxon>Archaea</taxon>
        <taxon>Promethearchaeati</taxon>
        <taxon>Promethearchaeota</taxon>
        <taxon>Promethearchaeia</taxon>
        <taxon>Promethearchaeales</taxon>
        <taxon>Promethearchaeaceae</taxon>
        <taxon>Promethearchaeum</taxon>
    </lineage>
</organism>
<name>A0A5B9DAJ3_9ARCH</name>
<reference evidence="4 5" key="2">
    <citation type="journal article" date="2024" name="Int. J. Syst. Evol. Microbiol.">
        <title>Promethearchaeum syntrophicum gen. nov., sp. nov., an anaerobic, obligately syntrophic archaeon, the first isolate of the lineage 'Asgard' archaea, and proposal of the new archaeal phylum Promethearchaeota phyl. nov. and kingdom Promethearchaeati regn. nov.</title>
        <authorList>
            <person name="Imachi H."/>
            <person name="Nobu M.K."/>
            <person name="Kato S."/>
            <person name="Takaki Y."/>
            <person name="Miyazaki M."/>
            <person name="Miyata M."/>
            <person name="Ogawara M."/>
            <person name="Saito Y."/>
            <person name="Sakai S."/>
            <person name="Tahara Y.O."/>
            <person name="Takano Y."/>
            <person name="Tasumi E."/>
            <person name="Uematsu K."/>
            <person name="Yoshimura T."/>
            <person name="Itoh T."/>
            <person name="Ohkuma M."/>
            <person name="Takai K."/>
        </authorList>
    </citation>
    <scope>NUCLEOTIDE SEQUENCE [LARGE SCALE GENOMIC DNA]</scope>
    <source>
        <strain evidence="4 5">MK-D1</strain>
    </source>
</reference>
<reference evidence="4 5" key="1">
    <citation type="journal article" date="2020" name="Nature">
        <title>Isolation of an archaeon at the prokaryote-eukaryote interface.</title>
        <authorList>
            <person name="Imachi H."/>
            <person name="Nobu M.K."/>
            <person name="Nakahara N."/>
            <person name="Morono Y."/>
            <person name="Ogawara M."/>
            <person name="Takaki Y."/>
            <person name="Takano Y."/>
            <person name="Uematsu K."/>
            <person name="Ikuta T."/>
            <person name="Ito M."/>
            <person name="Matsui Y."/>
            <person name="Miyazaki M."/>
            <person name="Murata K."/>
            <person name="Saito Y."/>
            <person name="Sakai S."/>
            <person name="Song C."/>
            <person name="Tasumi E."/>
            <person name="Yamanaka Y."/>
            <person name="Yamaguchi T."/>
            <person name="Kamagata Y."/>
            <person name="Tamaki H."/>
            <person name="Takai K."/>
        </authorList>
    </citation>
    <scope>NUCLEOTIDE SEQUENCE [LARGE SCALE GENOMIC DNA]</scope>
    <source>
        <strain evidence="4 5">MK-D1</strain>
    </source>
</reference>
<dbReference type="InterPro" id="IPR002699">
    <property type="entry name" value="V_ATPase_D"/>
</dbReference>